<dbReference type="PROSITE" id="PS51318">
    <property type="entry name" value="TAT"/>
    <property type="match status" value="1"/>
</dbReference>
<dbReference type="EMBL" id="MVHS01000005">
    <property type="protein sequence ID" value="ORA73117.1"/>
    <property type="molecule type" value="Genomic_DNA"/>
</dbReference>
<dbReference type="Proteomes" id="UP000192801">
    <property type="component" value="Unassembled WGS sequence"/>
</dbReference>
<dbReference type="STRING" id="444597.BST26_03555"/>
<proteinExistence type="predicted"/>
<gene>
    <name evidence="1" type="ORF">BST26_03555</name>
</gene>
<name>A0A1X0DLA8_9MYCO</name>
<evidence type="ECO:0000313" key="1">
    <source>
        <dbReference type="EMBL" id="ORA73117.1"/>
    </source>
</evidence>
<sequence>MSNSSTRRARVAALLAMVSFAALPGVVLMPAGTANADVCASAGRRITVGGCANIADAVAPYAPAPSAYAPLPEDQPPPPPPAPNVRGCVGYNGRFVSANGCN</sequence>
<protein>
    <submittedName>
        <fullName evidence="1">Uncharacterized protein</fullName>
    </submittedName>
</protein>
<dbReference type="RefSeq" id="WP_083029386.1">
    <property type="nucleotide sequence ID" value="NZ_AP022618.1"/>
</dbReference>
<evidence type="ECO:0000313" key="2">
    <source>
        <dbReference type="Proteomes" id="UP000192801"/>
    </source>
</evidence>
<dbReference type="InterPro" id="IPR006311">
    <property type="entry name" value="TAT_signal"/>
</dbReference>
<comment type="caution">
    <text evidence="1">The sequence shown here is derived from an EMBL/GenBank/DDBJ whole genome shotgun (WGS) entry which is preliminary data.</text>
</comment>
<reference evidence="1 2" key="1">
    <citation type="submission" date="2016-12" db="EMBL/GenBank/DDBJ databases">
        <title>The new phylogeny of genus Mycobacterium.</title>
        <authorList>
            <person name="Tortoli E."/>
            <person name="Trovato A."/>
            <person name="Cirillo D.M."/>
        </authorList>
    </citation>
    <scope>NUCLEOTIDE SEQUENCE [LARGE SCALE GENOMIC DNA]</scope>
    <source>
        <strain evidence="1 2">DSM 45130</strain>
    </source>
</reference>
<dbReference type="AlphaFoldDB" id="A0A1X0DLA8"/>
<organism evidence="1 2">
    <name type="scientific">Mycolicibacterium insubricum</name>
    <dbReference type="NCBI Taxonomy" id="444597"/>
    <lineage>
        <taxon>Bacteria</taxon>
        <taxon>Bacillati</taxon>
        <taxon>Actinomycetota</taxon>
        <taxon>Actinomycetes</taxon>
        <taxon>Mycobacteriales</taxon>
        <taxon>Mycobacteriaceae</taxon>
        <taxon>Mycolicibacterium</taxon>
    </lineage>
</organism>
<keyword evidence="2" id="KW-1185">Reference proteome</keyword>
<accession>A0A1X0DLA8</accession>
<dbReference type="OrthoDB" id="4762719at2"/>